<proteinExistence type="predicted"/>
<dbReference type="InParanoid" id="A0A1X2HPE8"/>
<protein>
    <submittedName>
        <fullName evidence="2">Uncharacterized protein</fullName>
    </submittedName>
</protein>
<accession>A0A1X2HPE8</accession>
<feature type="transmembrane region" description="Helical" evidence="1">
    <location>
        <begin position="41"/>
        <end position="62"/>
    </location>
</feature>
<dbReference type="AlphaFoldDB" id="A0A1X2HPE8"/>
<name>A0A1X2HPE8_SYNRA</name>
<sequence>MDGWDGMDGPMIRLLLRWFGELSLSLLHSRGGHSFLLSLPFMHQLIDLTLLLFHACTLLFLVHSMDWTQIGMLTI</sequence>
<keyword evidence="1" id="KW-0812">Transmembrane</keyword>
<keyword evidence="1" id="KW-1133">Transmembrane helix</keyword>
<keyword evidence="1" id="KW-0472">Membrane</keyword>
<keyword evidence="3" id="KW-1185">Reference proteome</keyword>
<dbReference type="EMBL" id="MCGN01000002">
    <property type="protein sequence ID" value="ORZ01254.1"/>
    <property type="molecule type" value="Genomic_DNA"/>
</dbReference>
<evidence type="ECO:0000256" key="1">
    <source>
        <dbReference type="SAM" id="Phobius"/>
    </source>
</evidence>
<evidence type="ECO:0000313" key="2">
    <source>
        <dbReference type="EMBL" id="ORZ01254.1"/>
    </source>
</evidence>
<feature type="non-terminal residue" evidence="2">
    <location>
        <position position="75"/>
    </location>
</feature>
<organism evidence="2 3">
    <name type="scientific">Syncephalastrum racemosum</name>
    <name type="common">Filamentous fungus</name>
    <dbReference type="NCBI Taxonomy" id="13706"/>
    <lineage>
        <taxon>Eukaryota</taxon>
        <taxon>Fungi</taxon>
        <taxon>Fungi incertae sedis</taxon>
        <taxon>Mucoromycota</taxon>
        <taxon>Mucoromycotina</taxon>
        <taxon>Mucoromycetes</taxon>
        <taxon>Mucorales</taxon>
        <taxon>Syncephalastraceae</taxon>
        <taxon>Syncephalastrum</taxon>
    </lineage>
</organism>
<gene>
    <name evidence="2" type="ORF">BCR43DRAFT_486636</name>
</gene>
<comment type="caution">
    <text evidence="2">The sequence shown here is derived from an EMBL/GenBank/DDBJ whole genome shotgun (WGS) entry which is preliminary data.</text>
</comment>
<reference evidence="2 3" key="1">
    <citation type="submission" date="2016-07" db="EMBL/GenBank/DDBJ databases">
        <title>Pervasive Adenine N6-methylation of Active Genes in Fungi.</title>
        <authorList>
            <consortium name="DOE Joint Genome Institute"/>
            <person name="Mondo S.J."/>
            <person name="Dannebaum R.O."/>
            <person name="Kuo R.C."/>
            <person name="Labutti K."/>
            <person name="Haridas S."/>
            <person name="Kuo A."/>
            <person name="Salamov A."/>
            <person name="Ahrendt S.R."/>
            <person name="Lipzen A."/>
            <person name="Sullivan W."/>
            <person name="Andreopoulos W.B."/>
            <person name="Clum A."/>
            <person name="Lindquist E."/>
            <person name="Daum C."/>
            <person name="Ramamoorthy G.K."/>
            <person name="Gryganskyi A."/>
            <person name="Culley D."/>
            <person name="Magnuson J.K."/>
            <person name="James T.Y."/>
            <person name="O'Malley M.A."/>
            <person name="Stajich J.E."/>
            <person name="Spatafora J.W."/>
            <person name="Visel A."/>
            <person name="Grigoriev I.V."/>
        </authorList>
    </citation>
    <scope>NUCLEOTIDE SEQUENCE [LARGE SCALE GENOMIC DNA]</scope>
    <source>
        <strain evidence="2 3">NRRL 2496</strain>
    </source>
</reference>
<dbReference type="Proteomes" id="UP000242180">
    <property type="component" value="Unassembled WGS sequence"/>
</dbReference>
<evidence type="ECO:0000313" key="3">
    <source>
        <dbReference type="Proteomes" id="UP000242180"/>
    </source>
</evidence>